<evidence type="ECO:0000313" key="2">
    <source>
        <dbReference type="Proteomes" id="UP000261003"/>
    </source>
</evidence>
<gene>
    <name evidence="1" type="ORF">DXC16_11970</name>
</gene>
<organism evidence="1 2">
    <name type="scientific">Phocaeicola vulgatus</name>
    <name type="common">Bacteroides vulgatus</name>
    <dbReference type="NCBI Taxonomy" id="821"/>
    <lineage>
        <taxon>Bacteria</taxon>
        <taxon>Pseudomonadati</taxon>
        <taxon>Bacteroidota</taxon>
        <taxon>Bacteroidia</taxon>
        <taxon>Bacteroidales</taxon>
        <taxon>Bacteroidaceae</taxon>
        <taxon>Phocaeicola</taxon>
    </lineage>
</organism>
<evidence type="ECO:0000313" key="1">
    <source>
        <dbReference type="EMBL" id="RGM43589.1"/>
    </source>
</evidence>
<protein>
    <submittedName>
        <fullName evidence="1">DUF3408 domain-containing protein</fullName>
    </submittedName>
</protein>
<sequence length="91" mass="11041">MEQKKKTGGNQTAQRQRKRRITLDEYKERYLQVPRITNRKPVFISEELRNRLDRLVRYHGERGMSASGFVENLLRLHLDALERNFEAWRKL</sequence>
<dbReference type="RefSeq" id="WP_106624792.1">
    <property type="nucleotide sequence ID" value="NZ_QSTG01000018.1"/>
</dbReference>
<dbReference type="EMBL" id="QSTG01000018">
    <property type="protein sequence ID" value="RGM43589.1"/>
    <property type="molecule type" value="Genomic_DNA"/>
</dbReference>
<dbReference type="AlphaFoldDB" id="A0A3E4WN37"/>
<dbReference type="Proteomes" id="UP000261003">
    <property type="component" value="Unassembled WGS sequence"/>
</dbReference>
<comment type="caution">
    <text evidence="1">The sequence shown here is derived from an EMBL/GenBank/DDBJ whole genome shotgun (WGS) entry which is preliminary data.</text>
</comment>
<proteinExistence type="predicted"/>
<accession>A0A3E4WN37</accession>
<name>A0A3E4WN37_PHOVU</name>
<dbReference type="Pfam" id="PF11888">
    <property type="entry name" value="DUF3408"/>
    <property type="match status" value="1"/>
</dbReference>
<dbReference type="InterPro" id="IPR021823">
    <property type="entry name" value="DUF3408"/>
</dbReference>
<reference evidence="1 2" key="1">
    <citation type="submission" date="2018-08" db="EMBL/GenBank/DDBJ databases">
        <title>A genome reference for cultivated species of the human gut microbiota.</title>
        <authorList>
            <person name="Zou Y."/>
            <person name="Xue W."/>
            <person name="Luo G."/>
        </authorList>
    </citation>
    <scope>NUCLEOTIDE SEQUENCE [LARGE SCALE GENOMIC DNA]</scope>
    <source>
        <strain evidence="1 2">OM08-13BH</strain>
    </source>
</reference>